<gene>
    <name evidence="10" type="primary">rpl21</name>
    <name evidence="10" type="ORF">Sdur_131</name>
</gene>
<geneLocation type="plastid" evidence="10"/>
<dbReference type="RefSeq" id="YP_009243935.1">
    <property type="nucleotide sequence ID" value="NC_029857.1"/>
</dbReference>
<evidence type="ECO:0000256" key="8">
    <source>
        <dbReference type="ARBA" id="ARBA00035397"/>
    </source>
</evidence>
<comment type="subcellular location">
    <subcellularLocation>
        <location evidence="1">Plastid</location>
    </subcellularLocation>
</comment>
<dbReference type="SUPFAM" id="SSF141091">
    <property type="entry name" value="L21p-like"/>
    <property type="match status" value="1"/>
</dbReference>
<dbReference type="GO" id="GO:0009536">
    <property type="term" value="C:plastid"/>
    <property type="evidence" value="ECO:0007669"/>
    <property type="project" value="UniProtKB-SubCell"/>
</dbReference>
<comment type="similarity">
    <text evidence="2">Belongs to the bacterial ribosomal protein bL21 family.</text>
</comment>
<keyword evidence="3 10" id="KW-0934">Plastid</keyword>
<dbReference type="EMBL" id="KT266785">
    <property type="protein sequence ID" value="AMK96177.1"/>
    <property type="molecule type" value="Genomic_DNA"/>
</dbReference>
<proteinExistence type="inferred from homology"/>
<dbReference type="PANTHER" id="PTHR21349:SF7">
    <property type="entry name" value="LARGE RIBOSOMAL SUBUNIT PROTEIN BL21C"/>
    <property type="match status" value="1"/>
</dbReference>
<keyword evidence="7" id="KW-0687">Ribonucleoprotein</keyword>
<dbReference type="GeneID" id="27215634"/>
<dbReference type="GO" id="GO:0019843">
    <property type="term" value="F:rRNA binding"/>
    <property type="evidence" value="ECO:0007669"/>
    <property type="project" value="UniProtKB-KW"/>
</dbReference>
<dbReference type="InterPro" id="IPR018258">
    <property type="entry name" value="Ribosomal_bL21_CS"/>
</dbReference>
<evidence type="ECO:0000256" key="3">
    <source>
        <dbReference type="ARBA" id="ARBA00022640"/>
    </source>
</evidence>
<evidence type="ECO:0000256" key="1">
    <source>
        <dbReference type="ARBA" id="ARBA00004474"/>
    </source>
</evidence>
<dbReference type="AlphaFoldDB" id="A0A141SD09"/>
<evidence type="ECO:0000256" key="6">
    <source>
        <dbReference type="ARBA" id="ARBA00022980"/>
    </source>
</evidence>
<dbReference type="InterPro" id="IPR036164">
    <property type="entry name" value="bL21-like_sf"/>
</dbReference>
<evidence type="ECO:0000256" key="2">
    <source>
        <dbReference type="ARBA" id="ARBA00008563"/>
    </source>
</evidence>
<protein>
    <recommendedName>
        <fullName evidence="8">50S ribosomal protein L21, chloroplastic</fullName>
    </recommendedName>
</protein>
<dbReference type="HAMAP" id="MF_01363">
    <property type="entry name" value="Ribosomal_bL21"/>
    <property type="match status" value="1"/>
</dbReference>
<evidence type="ECO:0000256" key="9">
    <source>
        <dbReference type="SAM" id="MobiDB-lite"/>
    </source>
</evidence>
<dbReference type="PROSITE" id="PS01169">
    <property type="entry name" value="RIBOSOMAL_L21"/>
    <property type="match status" value="1"/>
</dbReference>
<dbReference type="GO" id="GO:0005762">
    <property type="term" value="C:mitochondrial large ribosomal subunit"/>
    <property type="evidence" value="ECO:0007669"/>
    <property type="project" value="TreeGrafter"/>
</dbReference>
<accession>A0A141SD09</accession>
<evidence type="ECO:0000256" key="4">
    <source>
        <dbReference type="ARBA" id="ARBA00022730"/>
    </source>
</evidence>
<organism evidence="10">
    <name type="scientific">Sporolithon durum</name>
    <dbReference type="NCBI Taxonomy" id="48970"/>
    <lineage>
        <taxon>Eukaryota</taxon>
        <taxon>Rhodophyta</taxon>
        <taxon>Florideophyceae</taxon>
        <taxon>Corallinophycidae</taxon>
        <taxon>Sporolithales</taxon>
        <taxon>Sporolithaceae</taxon>
        <taxon>Sporolithon</taxon>
    </lineage>
</organism>
<evidence type="ECO:0000256" key="7">
    <source>
        <dbReference type="ARBA" id="ARBA00023274"/>
    </source>
</evidence>
<dbReference type="InterPro" id="IPR028909">
    <property type="entry name" value="bL21-like"/>
</dbReference>
<evidence type="ECO:0000313" key="10">
    <source>
        <dbReference type="EMBL" id="AMK96177.1"/>
    </source>
</evidence>
<feature type="compositionally biased region" description="Basic residues" evidence="9">
    <location>
        <begin position="79"/>
        <end position="90"/>
    </location>
</feature>
<dbReference type="GO" id="GO:0006412">
    <property type="term" value="P:translation"/>
    <property type="evidence" value="ECO:0007669"/>
    <property type="project" value="InterPro"/>
</dbReference>
<dbReference type="GO" id="GO:0003735">
    <property type="term" value="F:structural constituent of ribosome"/>
    <property type="evidence" value="ECO:0007669"/>
    <property type="project" value="InterPro"/>
</dbReference>
<dbReference type="Pfam" id="PF00829">
    <property type="entry name" value="Ribosomal_L21p"/>
    <property type="match status" value="1"/>
</dbReference>
<dbReference type="NCBIfam" id="TIGR00061">
    <property type="entry name" value="L21"/>
    <property type="match status" value="1"/>
</dbReference>
<dbReference type="PANTHER" id="PTHR21349">
    <property type="entry name" value="50S RIBOSOMAL PROTEIN L21"/>
    <property type="match status" value="1"/>
</dbReference>
<keyword evidence="6 10" id="KW-0689">Ribosomal protein</keyword>
<feature type="region of interest" description="Disordered" evidence="9">
    <location>
        <begin position="79"/>
        <end position="102"/>
    </location>
</feature>
<keyword evidence="5" id="KW-0694">RNA-binding</keyword>
<sequence length="102" mass="11879">MTYAIIEISGRQLWVTSGSFYDVYKIQGQPGDIIMLNKILLVSRDNNTEIGYPCIENFKIKAKILKHLKSRKITIFKMKPKKNSKSKKGHRQELTRLLIQEI</sequence>
<dbReference type="InterPro" id="IPR001787">
    <property type="entry name" value="Ribosomal_bL21"/>
</dbReference>
<name>A0A141SD09_9FLOR</name>
<evidence type="ECO:0000256" key="5">
    <source>
        <dbReference type="ARBA" id="ARBA00022884"/>
    </source>
</evidence>
<reference evidence="10" key="1">
    <citation type="submission" date="2015-07" db="EMBL/GenBank/DDBJ databases">
        <title>Reconstructing the complex evolutionary history of mobile plasmids in red algal genomes.</title>
        <authorList>
            <person name="Lee J."/>
            <person name="Kim K.M."/>
            <person name="Yang E.C."/>
            <person name="Miller K.A."/>
            <person name="Boo S.M."/>
            <person name="Bhattacharya D."/>
            <person name="Yoon H.S."/>
        </authorList>
    </citation>
    <scope>NUCLEOTIDE SEQUENCE</scope>
</reference>
<keyword evidence="4" id="KW-0699">rRNA-binding</keyword>